<keyword evidence="2" id="KW-0472">Membrane</keyword>
<protein>
    <recommendedName>
        <fullName evidence="3">Ricin B lectin domain-containing protein</fullName>
    </recommendedName>
</protein>
<dbReference type="AlphaFoldDB" id="A0A2R4SXK6"/>
<feature type="region of interest" description="Disordered" evidence="1">
    <location>
        <begin position="177"/>
        <end position="266"/>
    </location>
</feature>
<feature type="compositionally biased region" description="Low complexity" evidence="1">
    <location>
        <begin position="249"/>
        <end position="266"/>
    </location>
</feature>
<name>A0A2R4SXK6_9ACTN</name>
<keyword evidence="5" id="KW-1185">Reference proteome</keyword>
<keyword evidence="2" id="KW-0812">Transmembrane</keyword>
<dbReference type="SMART" id="SM00458">
    <property type="entry name" value="RICIN"/>
    <property type="match status" value="1"/>
</dbReference>
<dbReference type="PROSITE" id="PS50231">
    <property type="entry name" value="RICIN_B_LECTIN"/>
    <property type="match status" value="1"/>
</dbReference>
<dbReference type="GeneID" id="55654577"/>
<sequence length="397" mass="40163">MERTPAPAVRGGEPDADTCGNAAEPQEPSTTRTGGRDESEALWERPLPWQAGPDRGSEPAARAESAPDAAGDQSAGQVSRQRDAGAEHGTVPAQQLAGGRLEGGEGRLARLLARGGSQSYGRPAEPGGAPAPDVVPDAGEPERDARISGAVVAVCVLVVFGLTVGAFLAFPGESGEQVRAVNPATPSADDMATEEGMSGGSPSATSRPTPGRSGATSRGQGPAVASGTASAPTPGGKDAAASDSPEAVTGATAKPGTAKPGKAATTPSTAVGRMIVGYGSSRCVEVTAHDDTDGSPLRLWDCDGDAWQKWAFRSDGSVRSMGLCMDIANASTANGATIQLARCNGGWAQRFTVDSTHGLVNAQAGKCVDVTDSATGNGARLQLWDCAGTSNQKWYLR</sequence>
<reference evidence="4 5" key="1">
    <citation type="submission" date="2018-01" db="EMBL/GenBank/DDBJ databases">
        <title>Complete genome sequence of Streptomyces lunaelactis MM109T, a Ferroverdin A producer isolated from cave moonmilk deposits.</title>
        <authorList>
            <person name="Naome A."/>
            <person name="Martinet L."/>
            <person name="Maciejewska M."/>
            <person name="Anderssen S."/>
            <person name="Adam D."/>
            <person name="Tenconi E."/>
            <person name="Deflandre B."/>
            <person name="Arguelles-Arias A."/>
            <person name="Calusinska M."/>
            <person name="Copieters W."/>
            <person name="Karim L."/>
            <person name="Hanikenne M."/>
            <person name="Baurain D."/>
            <person name="van Wezel G."/>
            <person name="Smargiasso N."/>
            <person name="de Pauw E."/>
            <person name="Delfosse P."/>
            <person name="Rigali S."/>
        </authorList>
    </citation>
    <scope>NUCLEOTIDE SEQUENCE [LARGE SCALE GENOMIC DNA]</scope>
    <source>
        <strain evidence="4 5">MM109</strain>
    </source>
</reference>
<evidence type="ECO:0000313" key="4">
    <source>
        <dbReference type="EMBL" id="AVZ71602.1"/>
    </source>
</evidence>
<dbReference type="InterPro" id="IPR000772">
    <property type="entry name" value="Ricin_B_lectin"/>
</dbReference>
<dbReference type="OrthoDB" id="4175653at2"/>
<organism evidence="4 5">
    <name type="scientific">Streptomyces lunaelactis</name>
    <dbReference type="NCBI Taxonomy" id="1535768"/>
    <lineage>
        <taxon>Bacteria</taxon>
        <taxon>Bacillati</taxon>
        <taxon>Actinomycetota</taxon>
        <taxon>Actinomycetes</taxon>
        <taxon>Kitasatosporales</taxon>
        <taxon>Streptomycetaceae</taxon>
        <taxon>Streptomyces</taxon>
    </lineage>
</organism>
<evidence type="ECO:0000256" key="1">
    <source>
        <dbReference type="SAM" id="MobiDB-lite"/>
    </source>
</evidence>
<dbReference type="EMBL" id="CP026304">
    <property type="protein sequence ID" value="AVZ71602.1"/>
    <property type="molecule type" value="Genomic_DNA"/>
</dbReference>
<proteinExistence type="predicted"/>
<evidence type="ECO:0000313" key="5">
    <source>
        <dbReference type="Proteomes" id="UP000244201"/>
    </source>
</evidence>
<feature type="compositionally biased region" description="Low complexity" evidence="1">
    <location>
        <begin position="123"/>
        <end position="138"/>
    </location>
</feature>
<evidence type="ECO:0000259" key="3">
    <source>
        <dbReference type="SMART" id="SM00458"/>
    </source>
</evidence>
<feature type="compositionally biased region" description="Basic and acidic residues" evidence="1">
    <location>
        <begin position="34"/>
        <end position="43"/>
    </location>
</feature>
<accession>A0A2R4SXK6</accession>
<feature type="compositionally biased region" description="Polar residues" evidence="1">
    <location>
        <begin position="200"/>
        <end position="219"/>
    </location>
</feature>
<dbReference type="Proteomes" id="UP000244201">
    <property type="component" value="Chromosome"/>
</dbReference>
<dbReference type="SUPFAM" id="SSF50370">
    <property type="entry name" value="Ricin B-like lectins"/>
    <property type="match status" value="1"/>
</dbReference>
<dbReference type="InterPro" id="IPR035992">
    <property type="entry name" value="Ricin_B-like_lectins"/>
</dbReference>
<feature type="transmembrane region" description="Helical" evidence="2">
    <location>
        <begin position="150"/>
        <end position="170"/>
    </location>
</feature>
<dbReference type="Pfam" id="PF00652">
    <property type="entry name" value="Ricin_B_lectin"/>
    <property type="match status" value="1"/>
</dbReference>
<feature type="compositionally biased region" description="Low complexity" evidence="1">
    <location>
        <begin position="58"/>
        <end position="72"/>
    </location>
</feature>
<dbReference type="KEGG" id="slk:SLUN_04760"/>
<evidence type="ECO:0000256" key="2">
    <source>
        <dbReference type="SAM" id="Phobius"/>
    </source>
</evidence>
<gene>
    <name evidence="4" type="ORF">SLUN_04760</name>
</gene>
<keyword evidence="2" id="KW-1133">Transmembrane helix</keyword>
<feature type="domain" description="Ricin B lectin" evidence="3">
    <location>
        <begin position="272"/>
        <end position="397"/>
    </location>
</feature>
<feature type="region of interest" description="Disordered" evidence="1">
    <location>
        <begin position="1"/>
        <end position="141"/>
    </location>
</feature>
<dbReference type="RefSeq" id="WP_108147292.1">
    <property type="nucleotide sequence ID" value="NZ_CP026304.1"/>
</dbReference>
<dbReference type="Gene3D" id="2.80.10.50">
    <property type="match status" value="2"/>
</dbReference>